<dbReference type="SUPFAM" id="SSF56563">
    <property type="entry name" value="Major capsid protein gp5"/>
    <property type="match status" value="1"/>
</dbReference>
<dbReference type="Proteomes" id="UP000314960">
    <property type="component" value="Chromosome"/>
</dbReference>
<organism evidence="3 4">
    <name type="scientific">Liquorilactobacillus hordei</name>
    <dbReference type="NCBI Taxonomy" id="468911"/>
    <lineage>
        <taxon>Bacteria</taxon>
        <taxon>Bacillati</taxon>
        <taxon>Bacillota</taxon>
        <taxon>Bacilli</taxon>
        <taxon>Lactobacillales</taxon>
        <taxon>Lactobacillaceae</taxon>
        <taxon>Liquorilactobacillus</taxon>
    </lineage>
</organism>
<proteinExistence type="predicted"/>
<gene>
    <name evidence="3" type="ORF">BSQ49_05080</name>
</gene>
<evidence type="ECO:0000313" key="4">
    <source>
        <dbReference type="Proteomes" id="UP000314960"/>
    </source>
</evidence>
<sequence length="389" mass="41960">MTINLNKLTNFQDAKAKFAELVKNNAGSEEQATAYSEMMDSLGTDMTDYIKDEVKAQTETVLNARNSDPTITQDEVKFFNELASGDLSHTTKEEVTLPETVITKIFEDIATEHPFLDLIGLQNTGLRLKFLKSDAEGAAVWGKVFGNIQGQLTATFDDEDATQSKLTAFVAIPNDVAEYGVTWIKTFVMTQIQEAFAVAAESAFISGDGNNKPIGLNRQVQSGVQVTGSVYPEKASSGSITLADVATAKKELGAIVKALSKKENGKPFAARGKVVLVVEPGASIDMEVAMTMQNVNGQWVLAYPFGLQIVESVYAPTGKVIAFVPQRYDAYCAGPVAIKTFDQTLALQDGLLYTAKRFFYGKAEDDNAAKVYALNITDTTASTDSGSGK</sequence>
<dbReference type="KEGG" id="lhw:BSQ49_05080"/>
<reference evidence="3 4" key="1">
    <citation type="submission" date="2016-11" db="EMBL/GenBank/DDBJ databases">
        <title>Interaction between Lactobacillus species and yeast in water kefir.</title>
        <authorList>
            <person name="Behr J."/>
            <person name="Xu D."/>
            <person name="Vogel R.F."/>
        </authorList>
    </citation>
    <scope>NUCLEOTIDE SEQUENCE [LARGE SCALE GENOMIC DNA]</scope>
    <source>
        <strain evidence="3 4">TMW 1.1822</strain>
    </source>
</reference>
<evidence type="ECO:0000313" key="3">
    <source>
        <dbReference type="EMBL" id="AUJ29627.1"/>
    </source>
</evidence>
<dbReference type="RefSeq" id="WP_141053233.1">
    <property type="nucleotide sequence ID" value="NZ_CP018176.1"/>
</dbReference>
<evidence type="ECO:0000259" key="2">
    <source>
        <dbReference type="Pfam" id="PF05065"/>
    </source>
</evidence>
<feature type="domain" description="Phage capsid-like C-terminal" evidence="2">
    <location>
        <begin position="95"/>
        <end position="252"/>
    </location>
</feature>
<accession>A0A3S6QTJ0</accession>
<dbReference type="NCBIfam" id="TIGR01554">
    <property type="entry name" value="major_cap_HK97"/>
    <property type="match status" value="1"/>
</dbReference>
<evidence type="ECO:0000256" key="1">
    <source>
        <dbReference type="ARBA" id="ARBA00004328"/>
    </source>
</evidence>
<protein>
    <submittedName>
        <fullName evidence="3">Phage capsid protein</fullName>
    </submittedName>
</protein>
<name>A0A3S6QTJ0_9LACO</name>
<dbReference type="AlphaFoldDB" id="A0A3S6QTJ0"/>
<dbReference type="InterPro" id="IPR024455">
    <property type="entry name" value="Phage_capsid"/>
</dbReference>
<dbReference type="InterPro" id="IPR054612">
    <property type="entry name" value="Phage_capsid-like_C"/>
</dbReference>
<dbReference type="EMBL" id="CP018176">
    <property type="protein sequence ID" value="AUJ29627.1"/>
    <property type="molecule type" value="Genomic_DNA"/>
</dbReference>
<comment type="subcellular location">
    <subcellularLocation>
        <location evidence="1">Virion</location>
    </subcellularLocation>
</comment>
<dbReference type="Pfam" id="PF05065">
    <property type="entry name" value="Phage_capsid"/>
    <property type="match status" value="1"/>
</dbReference>